<dbReference type="Gene3D" id="2.60.120.260">
    <property type="entry name" value="Galactose-binding domain-like"/>
    <property type="match status" value="1"/>
</dbReference>
<dbReference type="PROSITE" id="PS51007">
    <property type="entry name" value="CYTC"/>
    <property type="match status" value="1"/>
</dbReference>
<keyword evidence="7" id="KW-0378">Hydrolase</keyword>
<name>A0A6M5YQM5_9BACT</name>
<evidence type="ECO:0000256" key="4">
    <source>
        <dbReference type="PROSITE-ProRule" id="PRU00433"/>
    </source>
</evidence>
<evidence type="ECO:0000256" key="5">
    <source>
        <dbReference type="SAM" id="SignalP"/>
    </source>
</evidence>
<keyword evidence="1 4" id="KW-0349">Heme</keyword>
<dbReference type="InterPro" id="IPR011041">
    <property type="entry name" value="Quinoprot_gluc/sorb_DH_b-prop"/>
</dbReference>
<dbReference type="KEGG" id="ftj:FTUN_3274"/>
<keyword evidence="8" id="KW-1185">Reference proteome</keyword>
<dbReference type="Proteomes" id="UP000503447">
    <property type="component" value="Chromosome"/>
</dbReference>
<keyword evidence="2 4" id="KW-0479">Metal-binding</keyword>
<dbReference type="GO" id="GO:0016787">
    <property type="term" value="F:hydrolase activity"/>
    <property type="evidence" value="ECO:0007669"/>
    <property type="project" value="UniProtKB-KW"/>
</dbReference>
<dbReference type="SUPFAM" id="SSF46626">
    <property type="entry name" value="Cytochrome c"/>
    <property type="match status" value="1"/>
</dbReference>
<evidence type="ECO:0000256" key="3">
    <source>
        <dbReference type="ARBA" id="ARBA00023004"/>
    </source>
</evidence>
<keyword evidence="5" id="KW-0732">Signal</keyword>
<evidence type="ECO:0000313" key="7">
    <source>
        <dbReference type="EMBL" id="QJW95720.1"/>
    </source>
</evidence>
<dbReference type="GO" id="GO:0020037">
    <property type="term" value="F:heme binding"/>
    <property type="evidence" value="ECO:0007669"/>
    <property type="project" value="InterPro"/>
</dbReference>
<feature type="domain" description="Cytochrome c" evidence="6">
    <location>
        <begin position="944"/>
        <end position="1085"/>
    </location>
</feature>
<evidence type="ECO:0000259" key="6">
    <source>
        <dbReference type="PROSITE" id="PS51007"/>
    </source>
</evidence>
<keyword evidence="3 4" id="KW-0408">Iron</keyword>
<dbReference type="Gene3D" id="2.120.10.30">
    <property type="entry name" value="TolB, C-terminal domain"/>
    <property type="match status" value="1"/>
</dbReference>
<dbReference type="GO" id="GO:0046872">
    <property type="term" value="F:metal ion binding"/>
    <property type="evidence" value="ECO:0007669"/>
    <property type="project" value="UniProtKB-KW"/>
</dbReference>
<gene>
    <name evidence="7" type="ORF">FTUN_3274</name>
</gene>
<feature type="signal peptide" evidence="5">
    <location>
        <begin position="1"/>
        <end position="23"/>
    </location>
</feature>
<dbReference type="Gene3D" id="1.10.760.10">
    <property type="entry name" value="Cytochrome c-like domain"/>
    <property type="match status" value="1"/>
</dbReference>
<feature type="chain" id="PRO_5027032105" evidence="5">
    <location>
        <begin position="24"/>
        <end position="1249"/>
    </location>
</feature>
<evidence type="ECO:0000313" key="8">
    <source>
        <dbReference type="Proteomes" id="UP000503447"/>
    </source>
</evidence>
<dbReference type="InterPro" id="IPR009056">
    <property type="entry name" value="Cyt_c-like_dom"/>
</dbReference>
<dbReference type="SUPFAM" id="SSF50952">
    <property type="entry name" value="Soluble quinoprotein glucose dehydrogenase"/>
    <property type="match status" value="1"/>
</dbReference>
<proteinExistence type="predicted"/>
<dbReference type="AlphaFoldDB" id="A0A6M5YQM5"/>
<dbReference type="GO" id="GO:0009055">
    <property type="term" value="F:electron transfer activity"/>
    <property type="evidence" value="ECO:0007669"/>
    <property type="project" value="InterPro"/>
</dbReference>
<dbReference type="InterPro" id="IPR055557">
    <property type="entry name" value="DUF7133"/>
</dbReference>
<dbReference type="PANTHER" id="PTHR33546:SF1">
    <property type="entry name" value="LARGE, MULTIFUNCTIONAL SECRETED PROTEIN"/>
    <property type="match status" value="1"/>
</dbReference>
<dbReference type="Pfam" id="PF23500">
    <property type="entry name" value="DUF7133"/>
    <property type="match status" value="1"/>
</dbReference>
<organism evidence="7 8">
    <name type="scientific">Frigoriglobus tundricola</name>
    <dbReference type="NCBI Taxonomy" id="2774151"/>
    <lineage>
        <taxon>Bacteria</taxon>
        <taxon>Pseudomonadati</taxon>
        <taxon>Planctomycetota</taxon>
        <taxon>Planctomycetia</taxon>
        <taxon>Gemmatales</taxon>
        <taxon>Gemmataceae</taxon>
        <taxon>Frigoriglobus</taxon>
    </lineage>
</organism>
<dbReference type="EMBL" id="CP053452">
    <property type="protein sequence ID" value="QJW95720.1"/>
    <property type="molecule type" value="Genomic_DNA"/>
</dbReference>
<dbReference type="RefSeq" id="WP_171471455.1">
    <property type="nucleotide sequence ID" value="NZ_CP053452.2"/>
</dbReference>
<reference evidence="8" key="1">
    <citation type="submission" date="2020-05" db="EMBL/GenBank/DDBJ databases">
        <title>Frigoriglobus tundricola gen. nov., sp. nov., a psychrotolerant cellulolytic planctomycete of the family Gemmataceae with two divergent copies of 16S rRNA gene.</title>
        <authorList>
            <person name="Kulichevskaya I.S."/>
            <person name="Ivanova A.A."/>
            <person name="Naumoff D.G."/>
            <person name="Beletsky A.V."/>
            <person name="Rijpstra W.I.C."/>
            <person name="Sinninghe Damste J.S."/>
            <person name="Mardanov A.V."/>
            <person name="Ravin N.V."/>
            <person name="Dedysh S.N."/>
        </authorList>
    </citation>
    <scope>NUCLEOTIDE SEQUENCE [LARGE SCALE GENOMIC DNA]</scope>
    <source>
        <strain evidence="8">PL17</strain>
    </source>
</reference>
<dbReference type="InterPro" id="IPR036909">
    <property type="entry name" value="Cyt_c-like_dom_sf"/>
</dbReference>
<evidence type="ECO:0000256" key="2">
    <source>
        <dbReference type="ARBA" id="ARBA00022723"/>
    </source>
</evidence>
<accession>A0A6M5YQM5</accession>
<dbReference type="InterPro" id="IPR013428">
    <property type="entry name" value="Membrane-bound_put_N"/>
</dbReference>
<dbReference type="InterPro" id="IPR011042">
    <property type="entry name" value="6-blade_b-propeller_TolB-like"/>
</dbReference>
<dbReference type="PANTHER" id="PTHR33546">
    <property type="entry name" value="LARGE, MULTIFUNCTIONAL SECRETED PROTEIN-RELATED"/>
    <property type="match status" value="1"/>
</dbReference>
<dbReference type="NCBIfam" id="TIGR02604">
    <property type="entry name" value="Piru_Ver_Nterm"/>
    <property type="match status" value="1"/>
</dbReference>
<protein>
    <submittedName>
        <fullName evidence="7">Beta-propeller-type glycoside hydrolase</fullName>
    </submittedName>
</protein>
<dbReference type="NCBIfam" id="TIGR02603">
    <property type="entry name" value="CxxCH_TIGR02603"/>
    <property type="match status" value="1"/>
</dbReference>
<evidence type="ECO:0000256" key="1">
    <source>
        <dbReference type="ARBA" id="ARBA00022617"/>
    </source>
</evidence>
<dbReference type="InterPro" id="IPR013427">
    <property type="entry name" value="Haem-bd_dom_put"/>
</dbReference>
<sequence length="1249" mass="135086">MRFFPNGLVPLALVLLGASFAGAQPKSGPLAPEDALKALKVADGFQVELFAAEPMLINPTSIDVDHKGRVWVAEAVNYRRKNFGRPIIRKEGDRIQVLVDEKGEGKASKAVTFYQGPELYGPLGVCVAPYADGKGQRVFVCQSPDILVFEDKDGDLKADGPPKKFLTGFGGFDHDHGVHGINIGPDGKLYFTVGDSGVSGLQSSDGKGKKFTSNATDCRAGTVWRCDMDGTHLELIAHNFRNNYECCVNSFGEVWLSDNDDDGNKQTRICFVMPGGNYGYHPRGPGQSHWHEEQPGIVHKTLRTGQGSPTGITFYEGSMFPKKYQGALLHCDCAPSEVRWFFPKPKGAGYELEKELLLTSSDNWFRPSDVCVAPDGSIFVADWYDRGVGGHGMGDPTDGRIYRITPKGHKGYTVPEVKLGTPEECAEAFRSPCSAVRYLTFAKVRPLVLKLTAGMKAWLEPDEKEKGDPKLKDVKDQLEAFTKAVSNLQDAPPELLARWFWLACVSNKGDWNPTPLYRVLGSTDFFVNDKYKNGPIPPTLLRIDRNLGDNEIYRMARFTLYPISTLPKTDLPKDSADALARDPGKFVDAFGPSPAARRELLLSMPGLKLEYAKPVFYALAKRYDGHDIFYRAALNIACGTDPVRRDAILADFDKHFPEWNDKVADLVWELRPKSVMPRLGKLLADAKLTAAQKGRIVDILATSDDPAAGQTMLDVLKGDAAPEVKTQAIESLKLFLPTKWKSLQSGKELVAAIDALLADPKTTATGFQLIAAANAVNRVEAVVKVARDETAPLALRKEAIRTLSKLPDEKSVDALVGTGAPKNPLSVDCVNALGELLPKGQKPPAYATKALESLKLAVTLESASPEIRSAAVAALAANRAGTVWLLDAYGKNELPKEVVAETGRLVRNSPYADLANRAKLAFPAPGKLNPKNLPAPGVLAKRSGDATRGKAVWNASLTGAAQCAKCHMVRGVGGAVGPDLTGIGKKASRENLYDSILTPSKAIADQYIQHSVTTTAEVTVSGLLVADTPTAITLRDANGKDNTVAKNDIEGPVRKLKTSIMPEDVVAALTEDELIDLVAYLETLKVTALTPDTFHIAGPFPGKDMNAALDTEYGPEKGALDPKATFPANGTPIGWRALRPDGKGYFDLAALHGDRGTNSASYMYAEIESPVEQAGEVLLGPDDGAKLWINGKEVLTSRDSNAATPEAQKVAVKLVRGKNTVLLKIANGNNPHGFYFSLTSPEETKLVRK</sequence>